<evidence type="ECO:0000256" key="11">
    <source>
        <dbReference type="ARBA" id="ARBA00025580"/>
    </source>
</evidence>
<dbReference type="PROSITE" id="PS50162">
    <property type="entry name" value="RECA_2"/>
    <property type="match status" value="1"/>
</dbReference>
<dbReference type="InterPro" id="IPR003593">
    <property type="entry name" value="AAA+_ATPase"/>
</dbReference>
<dbReference type="Pfam" id="PF13481">
    <property type="entry name" value="AAA_25"/>
    <property type="match status" value="1"/>
</dbReference>
<keyword evidence="3 12" id="KW-0227">DNA damage</keyword>
<keyword evidence="1 12" id="KW-0479">Metal-binding</keyword>
<dbReference type="GO" id="GO:0005829">
    <property type="term" value="C:cytosol"/>
    <property type="evidence" value="ECO:0007669"/>
    <property type="project" value="TreeGrafter"/>
</dbReference>
<gene>
    <name evidence="12 16" type="primary">radA</name>
    <name evidence="16" type="ORF">G3A44_16135</name>
</gene>
<dbReference type="SMART" id="SM00382">
    <property type="entry name" value="AAA"/>
    <property type="match status" value="1"/>
</dbReference>
<keyword evidence="5" id="KW-0378">Hydrolase</keyword>
<dbReference type="GO" id="GO:0003684">
    <property type="term" value="F:damaged DNA binding"/>
    <property type="evidence" value="ECO:0007669"/>
    <property type="project" value="InterPro"/>
</dbReference>
<evidence type="ECO:0000256" key="3">
    <source>
        <dbReference type="ARBA" id="ARBA00022763"/>
    </source>
</evidence>
<accession>A0A7C9TKH6</accession>
<dbReference type="InterPro" id="IPR020568">
    <property type="entry name" value="Ribosomal_Su5_D2-typ_SF"/>
</dbReference>
<name>A0A7C9TKH6_9BURK</name>
<evidence type="ECO:0000256" key="8">
    <source>
        <dbReference type="ARBA" id="ARBA00023016"/>
    </source>
</evidence>
<dbReference type="GO" id="GO:0008270">
    <property type="term" value="F:zinc ion binding"/>
    <property type="evidence" value="ECO:0007669"/>
    <property type="project" value="UniProtKB-KW"/>
</dbReference>
<dbReference type="InterPro" id="IPR014721">
    <property type="entry name" value="Ribsml_uS5_D2-typ_fold_subgr"/>
</dbReference>
<dbReference type="InterPro" id="IPR041166">
    <property type="entry name" value="Rubredoxin_2"/>
</dbReference>
<dbReference type="Proteomes" id="UP000484255">
    <property type="component" value="Unassembled WGS sequence"/>
</dbReference>
<keyword evidence="7 12" id="KW-0067">ATP-binding</keyword>
<evidence type="ECO:0000256" key="4">
    <source>
        <dbReference type="ARBA" id="ARBA00022771"/>
    </source>
</evidence>
<organism evidence="16 17">
    <name type="scientific">Ideonella livida</name>
    <dbReference type="NCBI Taxonomy" id="2707176"/>
    <lineage>
        <taxon>Bacteria</taxon>
        <taxon>Pseudomonadati</taxon>
        <taxon>Pseudomonadota</taxon>
        <taxon>Betaproteobacteria</taxon>
        <taxon>Burkholderiales</taxon>
        <taxon>Sphaerotilaceae</taxon>
        <taxon>Ideonella</taxon>
    </lineage>
</organism>
<evidence type="ECO:0000256" key="7">
    <source>
        <dbReference type="ARBA" id="ARBA00022840"/>
    </source>
</evidence>
<evidence type="ECO:0000256" key="12">
    <source>
        <dbReference type="HAMAP-Rule" id="MF_01498"/>
    </source>
</evidence>
<keyword evidence="17" id="KW-1185">Reference proteome</keyword>
<dbReference type="Gene3D" id="3.40.50.300">
    <property type="entry name" value="P-loop containing nucleotide triphosphate hydrolases"/>
    <property type="match status" value="1"/>
</dbReference>
<dbReference type="PANTHER" id="PTHR32472">
    <property type="entry name" value="DNA REPAIR PROTEIN RADA"/>
    <property type="match status" value="1"/>
</dbReference>
<feature type="binding site" evidence="12">
    <location>
        <begin position="97"/>
        <end position="104"/>
    </location>
    <ligand>
        <name>ATP</name>
        <dbReference type="ChEBI" id="CHEBI:30616"/>
    </ligand>
</feature>
<comment type="function">
    <text evidence="11">Can catalyze the hydrolysis of ATP in the presence of single-stranded DNA, the ATP-dependent uptake of single-stranded DNA by duplex DNA, and the ATP-dependent hybridization of homologous single-stranded DNAs. It interacts with LexA causing its activation and leading to its autocatalytic cleavage.</text>
</comment>
<evidence type="ECO:0000256" key="6">
    <source>
        <dbReference type="ARBA" id="ARBA00022833"/>
    </source>
</evidence>
<comment type="similarity">
    <text evidence="12 14">Belongs to the RecA family. RadA subfamily.</text>
</comment>
<dbReference type="NCBIfam" id="TIGR00416">
    <property type="entry name" value="sms"/>
    <property type="match status" value="1"/>
</dbReference>
<feature type="region of interest" description="Lon-protease-like" evidence="12">
    <location>
        <begin position="351"/>
        <end position="457"/>
    </location>
</feature>
<evidence type="ECO:0000259" key="15">
    <source>
        <dbReference type="PROSITE" id="PS50162"/>
    </source>
</evidence>
<keyword evidence="10 12" id="KW-0234">DNA repair</keyword>
<dbReference type="PANTHER" id="PTHR32472:SF10">
    <property type="entry name" value="DNA REPAIR PROTEIN RADA-LIKE PROTEIN"/>
    <property type="match status" value="1"/>
</dbReference>
<dbReference type="Pfam" id="PF18073">
    <property type="entry name" value="Zn_ribbon_LapB"/>
    <property type="match status" value="1"/>
</dbReference>
<dbReference type="InterPro" id="IPR004504">
    <property type="entry name" value="DNA_repair_RadA"/>
</dbReference>
<comment type="function">
    <text evidence="14">DNA-dependent ATPase involved in processing of recombination intermediates, plays a role in repairing DNA breaks. Stimulates the branch migration of RecA-mediated strand transfer reactions, allowing the 3' invading strand to extend heteroduplex DNA faster. Binds ssDNA in the presence of ADP but not other nucleotides, has ATPase activity that is stimulated by ssDNA and various branched DNA structures, but inhibited by SSB. Does not have RecA's homology-searching function.</text>
</comment>
<proteinExistence type="inferred from homology"/>
<dbReference type="CDD" id="cd01121">
    <property type="entry name" value="RadA_SMS_N"/>
    <property type="match status" value="1"/>
</dbReference>
<keyword evidence="9 12" id="KW-0238">DNA-binding</keyword>
<dbReference type="GO" id="GO:0000725">
    <property type="term" value="P:recombinational repair"/>
    <property type="evidence" value="ECO:0007669"/>
    <property type="project" value="UniProtKB-UniRule"/>
</dbReference>
<evidence type="ECO:0000256" key="14">
    <source>
        <dbReference type="RuleBase" id="RU003555"/>
    </source>
</evidence>
<protein>
    <recommendedName>
        <fullName evidence="12 13">DNA repair protein RadA</fullName>
    </recommendedName>
</protein>
<dbReference type="GO" id="GO:0016787">
    <property type="term" value="F:hydrolase activity"/>
    <property type="evidence" value="ECO:0007669"/>
    <property type="project" value="UniProtKB-KW"/>
</dbReference>
<dbReference type="HAMAP" id="MF_01498">
    <property type="entry name" value="RadA_bact"/>
    <property type="match status" value="1"/>
</dbReference>
<dbReference type="InterPro" id="IPR027417">
    <property type="entry name" value="P-loop_NTPase"/>
</dbReference>
<dbReference type="PRINTS" id="PR01874">
    <property type="entry name" value="DNAREPAIRADA"/>
</dbReference>
<feature type="domain" description="RecA family profile 1" evidence="15">
    <location>
        <begin position="68"/>
        <end position="216"/>
    </location>
</feature>
<evidence type="ECO:0000256" key="5">
    <source>
        <dbReference type="ARBA" id="ARBA00022801"/>
    </source>
</evidence>
<keyword evidence="8 12" id="KW-0346">Stress response</keyword>
<evidence type="ECO:0000313" key="16">
    <source>
        <dbReference type="EMBL" id="NDY92721.1"/>
    </source>
</evidence>
<dbReference type="Gene3D" id="3.30.230.10">
    <property type="match status" value="1"/>
</dbReference>
<dbReference type="FunFam" id="3.40.50.300:FF:000050">
    <property type="entry name" value="DNA repair protein RadA"/>
    <property type="match status" value="1"/>
</dbReference>
<dbReference type="RefSeq" id="WP_163458773.1">
    <property type="nucleotide sequence ID" value="NZ_JAAGOH010000021.1"/>
</dbReference>
<evidence type="ECO:0000256" key="1">
    <source>
        <dbReference type="ARBA" id="ARBA00022723"/>
    </source>
</evidence>
<dbReference type="InterPro" id="IPR020588">
    <property type="entry name" value="RecA_ATP-bd"/>
</dbReference>
<keyword evidence="6 14" id="KW-0862">Zinc</keyword>
<comment type="caution">
    <text evidence="16">The sequence shown here is derived from an EMBL/GenBank/DDBJ whole genome shotgun (WGS) entry which is preliminary data.</text>
</comment>
<sequence length="457" mass="48040">MSKAKTQYTCSECGGTSARWLGQCPQCKAWNTLEETVVEAAPAVGKNRFQALAASQPVATLSEIEAGDVARTPTGLAELDRVLGGGIVEGGVVLIGGDPGIGKSTLLLQAVDALSSRVKVLYVTGEESTAQVALRARRLDLPGTAVRVLAEISLEKIQATLAAEKPAFCVIDSIQTLYSEQLSSAPGSVAQVRECAAQLTRTAKATGCALVLVGHVTKEGALAGPRVLEHIVDTVLYFEGDTHSAYRLVRAIKNRFGAVNEIGVFAMTERGLRGVTNPSAIFLSTHTEPVPGACVLVTLEGTRPLLVEIQALVDDGGPSPRRLSVGLERDRLAMLLAVLHRHGGVACADQDVFVNAVGGVRISEPAADLAVLLAIQSSLRGRALPRGFFAFGEVGLAGEVRPAPRGQERLKEAAKLGFSVAVVPQANLPKKPIEGLTIHPVERIEQAIDLLRSLADA</sequence>
<feature type="short sequence motif" description="RadA KNRFG motif" evidence="12">
    <location>
        <begin position="253"/>
        <end position="257"/>
    </location>
</feature>
<evidence type="ECO:0000256" key="10">
    <source>
        <dbReference type="ARBA" id="ARBA00023204"/>
    </source>
</evidence>
<dbReference type="SUPFAM" id="SSF52540">
    <property type="entry name" value="P-loop containing nucleoside triphosphate hydrolases"/>
    <property type="match status" value="1"/>
</dbReference>
<keyword evidence="4 14" id="KW-0863">Zinc-finger</keyword>
<dbReference type="SUPFAM" id="SSF54211">
    <property type="entry name" value="Ribosomal protein S5 domain 2-like"/>
    <property type="match status" value="1"/>
</dbReference>
<evidence type="ECO:0000256" key="2">
    <source>
        <dbReference type="ARBA" id="ARBA00022741"/>
    </source>
</evidence>
<comment type="domain">
    <text evidence="12">The middle region has homology to RecA with ATPase motifs including the RadA KNRFG motif, while the C-terminus is homologous to Lon protease.</text>
</comment>
<dbReference type="GO" id="GO:0140664">
    <property type="term" value="F:ATP-dependent DNA damage sensor activity"/>
    <property type="evidence" value="ECO:0007669"/>
    <property type="project" value="InterPro"/>
</dbReference>
<evidence type="ECO:0000256" key="9">
    <source>
        <dbReference type="ARBA" id="ARBA00023125"/>
    </source>
</evidence>
<keyword evidence="2 12" id="KW-0547">Nucleotide-binding</keyword>
<comment type="function">
    <text evidence="12">Plays a role in repairing double-strand DNA breaks, probably involving stabilizing or processing branched DNA or blocked replication forks.</text>
</comment>
<evidence type="ECO:0000313" key="17">
    <source>
        <dbReference type="Proteomes" id="UP000484255"/>
    </source>
</evidence>
<dbReference type="AlphaFoldDB" id="A0A7C9TKH6"/>
<evidence type="ECO:0000256" key="13">
    <source>
        <dbReference type="NCBIfam" id="TIGR00416"/>
    </source>
</evidence>
<dbReference type="GO" id="GO:0005524">
    <property type="term" value="F:ATP binding"/>
    <property type="evidence" value="ECO:0007669"/>
    <property type="project" value="UniProtKB-UniRule"/>
</dbReference>
<dbReference type="EMBL" id="JAAGOH010000021">
    <property type="protein sequence ID" value="NDY92721.1"/>
    <property type="molecule type" value="Genomic_DNA"/>
</dbReference>
<reference evidence="16 17" key="1">
    <citation type="submission" date="2020-02" db="EMBL/GenBank/DDBJ databases">
        <title>Ideonella bacterium strain TBM-1.</title>
        <authorList>
            <person name="Chen W.-M."/>
        </authorList>
    </citation>
    <scope>NUCLEOTIDE SEQUENCE [LARGE SCALE GENOMIC DNA]</scope>
    <source>
        <strain evidence="16 17">TBM-1</strain>
    </source>
</reference>